<evidence type="ECO:0000313" key="2">
    <source>
        <dbReference type="EMBL" id="OQR86357.1"/>
    </source>
</evidence>
<sequence length="149" mass="16063">MVRVLLQLEGLVLLVACVVAYARLDGNWLVFAGGFFAGDLFSLAYVGGNWLGATMYNLSHSLVGPLTVVAIYAALPSPPLALAYAGLIWMSHIGWERSLGYGLRYPEGFLATSITVDQDPTVYFTSTVSSSTKSEPTVKPEDTTYNTFA</sequence>
<gene>
    <name evidence="2" type="ORF">ACHHYP_10629</name>
</gene>
<keyword evidence="1" id="KW-1133">Transmembrane helix</keyword>
<reference evidence="2 3" key="1">
    <citation type="journal article" date="2014" name="Genome Biol. Evol.">
        <title>The secreted proteins of Achlya hypogyna and Thraustotheca clavata identify the ancestral oomycete secretome and reveal gene acquisitions by horizontal gene transfer.</title>
        <authorList>
            <person name="Misner I."/>
            <person name="Blouin N."/>
            <person name="Leonard G."/>
            <person name="Richards T.A."/>
            <person name="Lane C.E."/>
        </authorList>
    </citation>
    <scope>NUCLEOTIDE SEQUENCE [LARGE SCALE GENOMIC DNA]</scope>
    <source>
        <strain evidence="2 3">ATCC 48635</strain>
    </source>
</reference>
<proteinExistence type="predicted"/>
<comment type="caution">
    <text evidence="2">The sequence shown here is derived from an EMBL/GenBank/DDBJ whole genome shotgun (WGS) entry which is preliminary data.</text>
</comment>
<dbReference type="OrthoDB" id="4125791at2759"/>
<keyword evidence="1" id="KW-0812">Transmembrane</keyword>
<dbReference type="AlphaFoldDB" id="A0A1V9YKY7"/>
<dbReference type="Pfam" id="PF14079">
    <property type="entry name" value="DUF4260"/>
    <property type="match status" value="1"/>
</dbReference>
<accession>A0A1V9YKY7</accession>
<dbReference type="Proteomes" id="UP000243579">
    <property type="component" value="Unassembled WGS sequence"/>
</dbReference>
<feature type="transmembrane region" description="Helical" evidence="1">
    <location>
        <begin position="68"/>
        <end position="89"/>
    </location>
</feature>
<name>A0A1V9YKY7_ACHHY</name>
<feature type="transmembrane region" description="Helical" evidence="1">
    <location>
        <begin position="6"/>
        <end position="22"/>
    </location>
</feature>
<protein>
    <submittedName>
        <fullName evidence="2">Uncharacterized protein</fullName>
    </submittedName>
</protein>
<feature type="transmembrane region" description="Helical" evidence="1">
    <location>
        <begin position="29"/>
        <end position="48"/>
    </location>
</feature>
<evidence type="ECO:0000256" key="1">
    <source>
        <dbReference type="SAM" id="Phobius"/>
    </source>
</evidence>
<evidence type="ECO:0000313" key="3">
    <source>
        <dbReference type="Proteomes" id="UP000243579"/>
    </source>
</evidence>
<keyword evidence="3" id="KW-1185">Reference proteome</keyword>
<dbReference type="InterPro" id="IPR025356">
    <property type="entry name" value="DUF4260"/>
</dbReference>
<organism evidence="2 3">
    <name type="scientific">Achlya hypogyna</name>
    <name type="common">Oomycete</name>
    <name type="synonym">Protoachlya hypogyna</name>
    <dbReference type="NCBI Taxonomy" id="1202772"/>
    <lineage>
        <taxon>Eukaryota</taxon>
        <taxon>Sar</taxon>
        <taxon>Stramenopiles</taxon>
        <taxon>Oomycota</taxon>
        <taxon>Saprolegniomycetes</taxon>
        <taxon>Saprolegniales</taxon>
        <taxon>Achlyaceae</taxon>
        <taxon>Achlya</taxon>
    </lineage>
</organism>
<dbReference type="EMBL" id="JNBR01001512">
    <property type="protein sequence ID" value="OQR86357.1"/>
    <property type="molecule type" value="Genomic_DNA"/>
</dbReference>
<keyword evidence="1" id="KW-0472">Membrane</keyword>